<dbReference type="InterPro" id="IPR011990">
    <property type="entry name" value="TPR-like_helical_dom_sf"/>
</dbReference>
<evidence type="ECO:0000256" key="7">
    <source>
        <dbReference type="RuleBase" id="RU004004"/>
    </source>
</evidence>
<dbReference type="PANTHER" id="PTHR30332:SF17">
    <property type="entry name" value="TYPE IV PILIATION SYSTEM PROTEIN DR_0774-RELATED"/>
    <property type="match status" value="1"/>
</dbReference>
<evidence type="ECO:0000256" key="3">
    <source>
        <dbReference type="ARBA" id="ARBA00022729"/>
    </source>
</evidence>
<sequence length="631" mass="69657">MKKVTFTLSILGALLSGCAEHNLPQTTETVSLHSPESMAARLVQLDRERVDHPNNISLRAEQTDLTNQLIASYLRQAEVAVRRNNYELAAENWKSALLYQPGNLRAQQGLRKINAWRAVDKTYREAVKLSTKDPELALRKVKQVLEEDPNWPQGRALRDHLLREISMMNQPAKRLSRELQKPISLNYRQHNLMAIFSSISQMTGVNIIFDKDVSSSATTSIIAKDTTAEDAIDVLLMSNNLRKKALNANTLLIYPATAQKEKVYREIVVKTIFLAYAKAKDVNVALRNLVKLKDVHVDERTNSVTIRGSEESVDKAERLLVTLDRPEAEVTLAVEVLEVNTEDVQKLGMTLPQHAGVSFGKVGEDSTSSNTNSKLPLSALSPRNMLVSIDGMSLDMKQVLSHAKVLASPRIRVKNNKKALVDIGQKIPVLTSNASSDGFLSQKVEYQDVGMKLEVTPDISMDDNISMEVKFTLSSLGTPQPGKDGAVYYSTNSREANTVLSSSNGETQMLAGLIKQEDIDLDSGVPYLSKIPGIGRLFSNKGDEKKRTEVILLITPTIERNLDLPGSHVSTIDMGTDELTGENLQLRGAAPEHIIPNFEAPRLAPPAQFPDHSAGLPPPVIKNEQAHYGTE</sequence>
<dbReference type="RefSeq" id="WP_208718153.1">
    <property type="nucleotide sequence ID" value="NZ_CP024770.1"/>
</dbReference>
<evidence type="ECO:0000256" key="8">
    <source>
        <dbReference type="SAM" id="MobiDB-lite"/>
    </source>
</evidence>
<accession>A0A6B9GF54</accession>
<dbReference type="InterPro" id="IPR005644">
    <property type="entry name" value="NolW-like"/>
</dbReference>
<geneLocation type="plasmid" evidence="11">
    <name>pne1b</name>
</geneLocation>
<dbReference type="Pfam" id="PF00263">
    <property type="entry name" value="Secretin"/>
    <property type="match status" value="1"/>
</dbReference>
<dbReference type="Gene3D" id="1.25.40.10">
    <property type="entry name" value="Tetratricopeptide repeat domain"/>
    <property type="match status" value="1"/>
</dbReference>
<evidence type="ECO:0000313" key="10">
    <source>
        <dbReference type="EMBL" id="QGY32259.1"/>
    </source>
</evidence>
<keyword evidence="2 7" id="KW-0813">Transport</keyword>
<dbReference type="Proteomes" id="UP000502005">
    <property type="component" value="Plasmid pNE1B"/>
</dbReference>
<organism evidence="10 11">
    <name type="scientific">Pantoea cypripedii</name>
    <name type="common">Pectobacterium cypripedii</name>
    <name type="synonym">Erwinia cypripedii</name>
    <dbReference type="NCBI Taxonomy" id="55209"/>
    <lineage>
        <taxon>Bacteria</taxon>
        <taxon>Pseudomonadati</taxon>
        <taxon>Pseudomonadota</taxon>
        <taxon>Gammaproteobacteria</taxon>
        <taxon>Enterobacterales</taxon>
        <taxon>Erwiniaceae</taxon>
        <taxon>Pantoea</taxon>
    </lineage>
</organism>
<keyword evidence="5" id="KW-0998">Cell outer membrane</keyword>
<dbReference type="PROSITE" id="PS51257">
    <property type="entry name" value="PROKAR_LIPOPROTEIN"/>
    <property type="match status" value="1"/>
</dbReference>
<evidence type="ECO:0000259" key="9">
    <source>
        <dbReference type="SMART" id="SM00965"/>
    </source>
</evidence>
<evidence type="ECO:0000256" key="6">
    <source>
        <dbReference type="RuleBase" id="RU004003"/>
    </source>
</evidence>
<dbReference type="PANTHER" id="PTHR30332">
    <property type="entry name" value="PROBABLE GENERAL SECRETION PATHWAY PROTEIN D"/>
    <property type="match status" value="1"/>
</dbReference>
<dbReference type="GO" id="GO:0009279">
    <property type="term" value="C:cell outer membrane"/>
    <property type="evidence" value="ECO:0007669"/>
    <property type="project" value="UniProtKB-SubCell"/>
</dbReference>
<name>A0A6B9GF54_PANCY</name>
<dbReference type="InterPro" id="IPR038591">
    <property type="entry name" value="NolW-like_sf"/>
</dbReference>
<evidence type="ECO:0000256" key="5">
    <source>
        <dbReference type="ARBA" id="ARBA00023237"/>
    </source>
</evidence>
<keyword evidence="4" id="KW-0472">Membrane</keyword>
<evidence type="ECO:0000256" key="1">
    <source>
        <dbReference type="ARBA" id="ARBA00004370"/>
    </source>
</evidence>
<reference evidence="10 11" key="1">
    <citation type="submission" date="2017-11" db="EMBL/GenBank/DDBJ databases">
        <title>Genome sequence of Pantoea cypripedii NE1.</title>
        <authorList>
            <person name="Nascimento F.X."/>
        </authorList>
    </citation>
    <scope>NUCLEOTIDE SEQUENCE [LARGE SCALE GENOMIC DNA]</scope>
    <source>
        <strain evidence="10 11">NE1</strain>
        <plasmid evidence="11">pne1b</plasmid>
    </source>
</reference>
<evidence type="ECO:0000313" key="11">
    <source>
        <dbReference type="Proteomes" id="UP000502005"/>
    </source>
</evidence>
<dbReference type="InterPro" id="IPR004846">
    <property type="entry name" value="T2SS/T3SS_dom"/>
</dbReference>
<dbReference type="GO" id="GO:0009306">
    <property type="term" value="P:protein secretion"/>
    <property type="evidence" value="ECO:0007669"/>
    <property type="project" value="InterPro"/>
</dbReference>
<evidence type="ECO:0000256" key="4">
    <source>
        <dbReference type="ARBA" id="ARBA00023136"/>
    </source>
</evidence>
<dbReference type="SMART" id="SM00965">
    <property type="entry name" value="STN"/>
    <property type="match status" value="1"/>
</dbReference>
<dbReference type="GO" id="GO:0015627">
    <property type="term" value="C:type II protein secretion system complex"/>
    <property type="evidence" value="ECO:0007669"/>
    <property type="project" value="TreeGrafter"/>
</dbReference>
<dbReference type="PRINTS" id="PR00811">
    <property type="entry name" value="BCTERIALGSPD"/>
</dbReference>
<gene>
    <name evidence="10" type="ORF">CUN67_25035</name>
</gene>
<keyword evidence="3" id="KW-0732">Signal</keyword>
<comment type="similarity">
    <text evidence="6">Belongs to the bacterial secretin family.</text>
</comment>
<dbReference type="AlphaFoldDB" id="A0A6B9GF54"/>
<dbReference type="Pfam" id="PF03958">
    <property type="entry name" value="Secretin_N"/>
    <property type="match status" value="1"/>
</dbReference>
<feature type="domain" description="Secretin/TonB short N-terminal" evidence="9">
    <location>
        <begin position="205"/>
        <end position="256"/>
    </location>
</feature>
<dbReference type="Gene3D" id="3.30.1370.120">
    <property type="match status" value="1"/>
</dbReference>
<dbReference type="InterPro" id="IPR001775">
    <property type="entry name" value="GspD/PilQ"/>
</dbReference>
<feature type="region of interest" description="Disordered" evidence="8">
    <location>
        <begin position="604"/>
        <end position="631"/>
    </location>
</feature>
<dbReference type="InterPro" id="IPR011662">
    <property type="entry name" value="Secretin/TonB_short_N"/>
</dbReference>
<comment type="subcellular location">
    <subcellularLocation>
        <location evidence="7">Cell outer membrane</location>
    </subcellularLocation>
    <subcellularLocation>
        <location evidence="1">Membrane</location>
    </subcellularLocation>
</comment>
<protein>
    <submittedName>
        <fullName evidence="10">Bacterial type II and III secretion system family protein</fullName>
    </submittedName>
</protein>
<dbReference type="InterPro" id="IPR050810">
    <property type="entry name" value="Bact_Secretion_Sys_Channel"/>
</dbReference>
<dbReference type="PRINTS" id="PR01032">
    <property type="entry name" value="PHAGEIV"/>
</dbReference>
<keyword evidence="10" id="KW-0614">Plasmid</keyword>
<dbReference type="EMBL" id="CP024770">
    <property type="protein sequence ID" value="QGY32259.1"/>
    <property type="molecule type" value="Genomic_DNA"/>
</dbReference>
<proteinExistence type="inferred from homology"/>
<evidence type="ECO:0000256" key="2">
    <source>
        <dbReference type="ARBA" id="ARBA00022448"/>
    </source>
</evidence>